<accession>A0A395W6V9</accession>
<comment type="caution">
    <text evidence="2">The sequence shown here is derived from an EMBL/GenBank/DDBJ whole genome shotgun (WGS) entry which is preliminary data.</text>
</comment>
<evidence type="ECO:0000313" key="2">
    <source>
        <dbReference type="EMBL" id="RGU89776.1"/>
    </source>
</evidence>
<feature type="transmembrane region" description="Helical" evidence="1">
    <location>
        <begin position="83"/>
        <end position="104"/>
    </location>
</feature>
<keyword evidence="1" id="KW-0812">Transmembrane</keyword>
<organism evidence="2 3">
    <name type="scientific">Holdemanella biformis</name>
    <dbReference type="NCBI Taxonomy" id="1735"/>
    <lineage>
        <taxon>Bacteria</taxon>
        <taxon>Bacillati</taxon>
        <taxon>Bacillota</taxon>
        <taxon>Erysipelotrichia</taxon>
        <taxon>Erysipelotrichales</taxon>
        <taxon>Erysipelotrichaceae</taxon>
        <taxon>Holdemanella</taxon>
    </lineage>
</organism>
<dbReference type="Proteomes" id="UP000265489">
    <property type="component" value="Unassembled WGS sequence"/>
</dbReference>
<evidence type="ECO:0000256" key="1">
    <source>
        <dbReference type="SAM" id="Phobius"/>
    </source>
</evidence>
<dbReference type="GeneID" id="66580264"/>
<evidence type="ECO:0008006" key="4">
    <source>
        <dbReference type="Google" id="ProtNLM"/>
    </source>
</evidence>
<feature type="transmembrane region" description="Helical" evidence="1">
    <location>
        <begin position="5"/>
        <end position="23"/>
    </location>
</feature>
<feature type="transmembrane region" description="Helical" evidence="1">
    <location>
        <begin position="29"/>
        <end position="49"/>
    </location>
</feature>
<reference evidence="2 3" key="1">
    <citation type="submission" date="2018-08" db="EMBL/GenBank/DDBJ databases">
        <title>A genome reference for cultivated species of the human gut microbiota.</title>
        <authorList>
            <person name="Zou Y."/>
            <person name="Xue W."/>
            <person name="Luo G."/>
        </authorList>
    </citation>
    <scope>NUCLEOTIDE SEQUENCE [LARGE SCALE GENOMIC DNA]</scope>
    <source>
        <strain evidence="2 3">AF15-20</strain>
    </source>
</reference>
<feature type="transmembrane region" description="Helical" evidence="1">
    <location>
        <begin position="61"/>
        <end position="77"/>
    </location>
</feature>
<gene>
    <name evidence="2" type="ORF">DWW32_10260</name>
</gene>
<feature type="transmembrane region" description="Helical" evidence="1">
    <location>
        <begin position="116"/>
        <end position="136"/>
    </location>
</feature>
<keyword evidence="1" id="KW-0472">Membrane</keyword>
<feature type="transmembrane region" description="Helical" evidence="1">
    <location>
        <begin position="142"/>
        <end position="159"/>
    </location>
</feature>
<keyword evidence="1" id="KW-1133">Transmembrane helix</keyword>
<proteinExistence type="predicted"/>
<dbReference type="EMBL" id="QRYQ01000023">
    <property type="protein sequence ID" value="RGU89776.1"/>
    <property type="molecule type" value="Genomic_DNA"/>
</dbReference>
<evidence type="ECO:0000313" key="3">
    <source>
        <dbReference type="Proteomes" id="UP000265489"/>
    </source>
</evidence>
<dbReference type="RefSeq" id="WP_003865193.1">
    <property type="nucleotide sequence ID" value="NZ_CABLCL010000075.1"/>
</dbReference>
<sequence length="422" mass="49107">MFYDVAMNFVIGTILMVVGAIMICIPNRVFTWILVVSILFLFANGVTLFIRFIKNKKNKDFFFSILSFAFMFFLMNFRYIPQWILRVNFGGYCILCGSACFIQLVIDKINHFKGKFFNFVFTIIYILFGFYLLLNPNFHTDLLMQAFGIYFMILGLRYLGDGYVGINPLTKYKWKRKVRITLPAFLCALVPDAALASINRYLEEGKPEDLNTYKMEDPVRLKVIVHVGPKGFQKVGHICFSYDNIVYSYGNYDSDSFRLNQTIGDGIFFTVPLEKYIPNMISAENNSIFEYGILTTPKQNEFIEKEIEKIRLNGYRWYTKIEKEDGYDHFSKYEMDYPSRLHYRTGAKLYKVKSGKFHIYWALGDNCASFTDLVLGTLGADVLSIRGIISPGTYLDWLQKEYLKKNSPIVSRCIYTKETVEQ</sequence>
<protein>
    <recommendedName>
        <fullName evidence="4">DUF308 domain-containing protein</fullName>
    </recommendedName>
</protein>
<dbReference type="InterPro" id="IPR005325">
    <property type="entry name" value="DUF308_memb"/>
</dbReference>
<dbReference type="AlphaFoldDB" id="A0A395W6V9"/>
<dbReference type="Pfam" id="PF03729">
    <property type="entry name" value="DUF308"/>
    <property type="match status" value="1"/>
</dbReference>
<name>A0A395W6V9_9FIRM</name>